<name>A0AAV9JA75_9PEZI</name>
<dbReference type="InterPro" id="IPR044846">
    <property type="entry name" value="GH10"/>
</dbReference>
<keyword evidence="10 12" id="KW-0624">Polysaccharide degradation</keyword>
<dbReference type="PANTHER" id="PTHR31490:SF35">
    <property type="entry name" value="ENDO-1,4-BETA-XYLANASE"/>
    <property type="match status" value="1"/>
</dbReference>
<keyword evidence="13" id="KW-0732">Signal</keyword>
<gene>
    <name evidence="15" type="ORF">LTR36_007454</name>
</gene>
<comment type="pathway">
    <text evidence="3">Glycan degradation; xylan degradation.</text>
</comment>
<dbReference type="EC" id="3.2.1.8" evidence="12"/>
<evidence type="ECO:0000256" key="11">
    <source>
        <dbReference type="PROSITE-ProRule" id="PRU10061"/>
    </source>
</evidence>
<keyword evidence="6" id="KW-0858">Xylan degradation</keyword>
<evidence type="ECO:0000256" key="10">
    <source>
        <dbReference type="ARBA" id="ARBA00023326"/>
    </source>
</evidence>
<evidence type="ECO:0000313" key="16">
    <source>
        <dbReference type="Proteomes" id="UP001324427"/>
    </source>
</evidence>
<evidence type="ECO:0000256" key="4">
    <source>
        <dbReference type="ARBA" id="ARBA00007495"/>
    </source>
</evidence>
<evidence type="ECO:0000313" key="15">
    <source>
        <dbReference type="EMBL" id="KAK4541745.1"/>
    </source>
</evidence>
<dbReference type="GO" id="GO:0031176">
    <property type="term" value="F:endo-1,4-beta-xylanase activity"/>
    <property type="evidence" value="ECO:0007669"/>
    <property type="project" value="UniProtKB-EC"/>
</dbReference>
<comment type="similarity">
    <text evidence="4 12">Belongs to the glycosyl hydrolase 10 (cellulase F) family.</text>
</comment>
<evidence type="ECO:0000256" key="9">
    <source>
        <dbReference type="ARBA" id="ARBA00023295"/>
    </source>
</evidence>
<organism evidence="15 16">
    <name type="scientific">Oleoguttula mirabilis</name>
    <dbReference type="NCBI Taxonomy" id="1507867"/>
    <lineage>
        <taxon>Eukaryota</taxon>
        <taxon>Fungi</taxon>
        <taxon>Dikarya</taxon>
        <taxon>Ascomycota</taxon>
        <taxon>Pezizomycotina</taxon>
        <taxon>Dothideomycetes</taxon>
        <taxon>Dothideomycetidae</taxon>
        <taxon>Mycosphaerellales</taxon>
        <taxon>Teratosphaeriaceae</taxon>
        <taxon>Oleoguttula</taxon>
    </lineage>
</organism>
<feature type="domain" description="GH10" evidence="14">
    <location>
        <begin position="28"/>
        <end position="350"/>
    </location>
</feature>
<keyword evidence="16" id="KW-1185">Reference proteome</keyword>
<reference evidence="15 16" key="1">
    <citation type="submission" date="2021-11" db="EMBL/GenBank/DDBJ databases">
        <title>Black yeast isolated from Biological Soil Crust.</title>
        <authorList>
            <person name="Kurbessoian T."/>
        </authorList>
    </citation>
    <scope>NUCLEOTIDE SEQUENCE [LARGE SCALE GENOMIC DNA]</scope>
    <source>
        <strain evidence="15 16">CCFEE 5522</strain>
    </source>
</reference>
<dbReference type="Proteomes" id="UP001324427">
    <property type="component" value="Unassembled WGS sequence"/>
</dbReference>
<comment type="catalytic activity">
    <reaction evidence="1 12">
        <text>Endohydrolysis of (1-&gt;4)-beta-D-xylosidic linkages in xylans.</text>
        <dbReference type="EC" id="3.2.1.8"/>
    </reaction>
</comment>
<dbReference type="GO" id="GO:0005576">
    <property type="term" value="C:extracellular region"/>
    <property type="evidence" value="ECO:0007669"/>
    <property type="project" value="UniProtKB-SubCell"/>
</dbReference>
<evidence type="ECO:0000256" key="12">
    <source>
        <dbReference type="RuleBase" id="RU361174"/>
    </source>
</evidence>
<dbReference type="GO" id="GO:0045493">
    <property type="term" value="P:xylan catabolic process"/>
    <property type="evidence" value="ECO:0007669"/>
    <property type="project" value="UniProtKB-KW"/>
</dbReference>
<keyword evidence="9 12" id="KW-0326">Glycosidase</keyword>
<dbReference type="SMART" id="SM00633">
    <property type="entry name" value="Glyco_10"/>
    <property type="match status" value="1"/>
</dbReference>
<dbReference type="PROSITE" id="PS51760">
    <property type="entry name" value="GH10_2"/>
    <property type="match status" value="1"/>
</dbReference>
<keyword evidence="8 12" id="KW-0119">Carbohydrate metabolism</keyword>
<feature type="chain" id="PRO_5043821546" description="Beta-xylanase" evidence="13">
    <location>
        <begin position="20"/>
        <end position="464"/>
    </location>
</feature>
<evidence type="ECO:0000256" key="13">
    <source>
        <dbReference type="SAM" id="SignalP"/>
    </source>
</evidence>
<evidence type="ECO:0000256" key="8">
    <source>
        <dbReference type="ARBA" id="ARBA00023277"/>
    </source>
</evidence>
<comment type="caution">
    <text evidence="15">The sequence shown here is derived from an EMBL/GenBank/DDBJ whole genome shotgun (WGS) entry which is preliminary data.</text>
</comment>
<dbReference type="Pfam" id="PF00331">
    <property type="entry name" value="Glyco_hydro_10"/>
    <property type="match status" value="1"/>
</dbReference>
<accession>A0AAV9JA75</accession>
<dbReference type="EMBL" id="JAVFHQ010000049">
    <property type="protein sequence ID" value="KAK4541745.1"/>
    <property type="molecule type" value="Genomic_DNA"/>
</dbReference>
<dbReference type="PRINTS" id="PR00134">
    <property type="entry name" value="GLHYDRLASE10"/>
</dbReference>
<evidence type="ECO:0000256" key="1">
    <source>
        <dbReference type="ARBA" id="ARBA00000681"/>
    </source>
</evidence>
<sequence length="464" mass="48439">MFYAKSITLFSLAAGSAFAAPFHRVLQERATSGLNTAIVAAGKLYFGTATDNPELTNATYVTELNNTADFGQITPGNSMKWDAIEPERGTYTYTDGDVIADLAKGNGQKLRCHNLVWYNQLPSWVSSGGFDNATLIEILKNHITNEVTHYKGQCYAWDVVNEALSDAGDGSYRSNVFYETIGEAYIPIAFAAASAADPDAKLYYNDYGIESAGAKSTAAQDVVKMIQAYGAKIDGVGLQSHFIVGETPSTTVQVSNMKAFTALGVDVAITELDIRVATPETTADETQQATDYASTVKACMQVDGCVGITIWDWTDKYSWVPSTFSGEGAALPWDANLDKKVPVYDAILSAEGGSTTAASSSSAVSSSSSITTDAVVKTLSSTTTAAASGTLSTDGAGASSTSLSVAGALSGSTTRLSTTSATATSSQVSFSTFATVTSSSVTAALTTGSEPVPSGDCEVEYVYV</sequence>
<dbReference type="InterPro" id="IPR001000">
    <property type="entry name" value="GH10_dom"/>
</dbReference>
<evidence type="ECO:0000256" key="3">
    <source>
        <dbReference type="ARBA" id="ARBA00004851"/>
    </source>
</evidence>
<dbReference type="PANTHER" id="PTHR31490">
    <property type="entry name" value="GLYCOSYL HYDROLASE"/>
    <property type="match status" value="1"/>
</dbReference>
<evidence type="ECO:0000256" key="2">
    <source>
        <dbReference type="ARBA" id="ARBA00004613"/>
    </source>
</evidence>
<dbReference type="PROSITE" id="PS00591">
    <property type="entry name" value="GH10_1"/>
    <property type="match status" value="1"/>
</dbReference>
<dbReference type="InterPro" id="IPR031158">
    <property type="entry name" value="GH10_AS"/>
</dbReference>
<dbReference type="SUPFAM" id="SSF51445">
    <property type="entry name" value="(Trans)glycosidases"/>
    <property type="match status" value="1"/>
</dbReference>
<keyword evidence="5" id="KW-0964">Secreted</keyword>
<dbReference type="InterPro" id="IPR017853">
    <property type="entry name" value="GH"/>
</dbReference>
<evidence type="ECO:0000256" key="6">
    <source>
        <dbReference type="ARBA" id="ARBA00022651"/>
    </source>
</evidence>
<evidence type="ECO:0000256" key="5">
    <source>
        <dbReference type="ARBA" id="ARBA00022525"/>
    </source>
</evidence>
<comment type="subcellular location">
    <subcellularLocation>
        <location evidence="2">Secreted</location>
    </subcellularLocation>
</comment>
<evidence type="ECO:0000259" key="14">
    <source>
        <dbReference type="PROSITE" id="PS51760"/>
    </source>
</evidence>
<keyword evidence="7 12" id="KW-0378">Hydrolase</keyword>
<evidence type="ECO:0000256" key="7">
    <source>
        <dbReference type="ARBA" id="ARBA00022801"/>
    </source>
</evidence>
<dbReference type="AlphaFoldDB" id="A0AAV9JA75"/>
<feature type="signal peptide" evidence="13">
    <location>
        <begin position="1"/>
        <end position="19"/>
    </location>
</feature>
<proteinExistence type="inferred from homology"/>
<protein>
    <recommendedName>
        <fullName evidence="12">Beta-xylanase</fullName>
        <ecNumber evidence="12">3.2.1.8</ecNumber>
    </recommendedName>
</protein>
<feature type="active site" description="Nucleophile" evidence="11">
    <location>
        <position position="271"/>
    </location>
</feature>
<dbReference type="Gene3D" id="3.20.20.80">
    <property type="entry name" value="Glycosidases"/>
    <property type="match status" value="1"/>
</dbReference>